<evidence type="ECO:0000256" key="5">
    <source>
        <dbReference type="ARBA" id="ARBA00022968"/>
    </source>
</evidence>
<evidence type="ECO:0000313" key="13">
    <source>
        <dbReference type="Proteomes" id="UP001206925"/>
    </source>
</evidence>
<dbReference type="CDD" id="cd11072">
    <property type="entry name" value="CYP71-like"/>
    <property type="match status" value="1"/>
</dbReference>
<comment type="subcellular location">
    <subcellularLocation>
        <location evidence="1">Membrane</location>
        <topology evidence="1">Single-pass type II membrane protein</topology>
    </subcellularLocation>
</comment>
<dbReference type="AlphaFoldDB" id="A0AAD5GQJ9"/>
<keyword evidence="8 11" id="KW-0503">Monooxygenase</keyword>
<dbReference type="EMBL" id="JAMZMK010006425">
    <property type="protein sequence ID" value="KAI7748946.1"/>
    <property type="molecule type" value="Genomic_DNA"/>
</dbReference>
<dbReference type="GO" id="GO:0020037">
    <property type="term" value="F:heme binding"/>
    <property type="evidence" value="ECO:0007669"/>
    <property type="project" value="InterPro"/>
</dbReference>
<dbReference type="FunFam" id="1.10.630.10:FF:000043">
    <property type="entry name" value="Cytochrome P450 99A2"/>
    <property type="match status" value="1"/>
</dbReference>
<dbReference type="InterPro" id="IPR052306">
    <property type="entry name" value="CYP450_71D"/>
</dbReference>
<evidence type="ECO:0000256" key="11">
    <source>
        <dbReference type="RuleBase" id="RU000461"/>
    </source>
</evidence>
<dbReference type="InterPro" id="IPR036396">
    <property type="entry name" value="Cyt_P450_sf"/>
</dbReference>
<protein>
    <submittedName>
        <fullName evidence="12">Uncharacterized protein</fullName>
    </submittedName>
</protein>
<keyword evidence="5" id="KW-0812">Transmembrane</keyword>
<evidence type="ECO:0000256" key="4">
    <source>
        <dbReference type="ARBA" id="ARBA00022723"/>
    </source>
</evidence>
<dbReference type="PRINTS" id="PR00385">
    <property type="entry name" value="P450"/>
</dbReference>
<keyword evidence="5" id="KW-0735">Signal-anchor</keyword>
<accession>A0AAD5GQJ9</accession>
<evidence type="ECO:0000256" key="2">
    <source>
        <dbReference type="ARBA" id="ARBA00010617"/>
    </source>
</evidence>
<dbReference type="PRINTS" id="PR00463">
    <property type="entry name" value="EP450I"/>
</dbReference>
<keyword evidence="3 10" id="KW-0349">Heme</keyword>
<keyword evidence="6 11" id="KW-0560">Oxidoreductase</keyword>
<evidence type="ECO:0000256" key="6">
    <source>
        <dbReference type="ARBA" id="ARBA00023002"/>
    </source>
</evidence>
<comment type="similarity">
    <text evidence="2 11">Belongs to the cytochrome P450 family.</text>
</comment>
<evidence type="ECO:0000256" key="7">
    <source>
        <dbReference type="ARBA" id="ARBA00023004"/>
    </source>
</evidence>
<evidence type="ECO:0000256" key="8">
    <source>
        <dbReference type="ARBA" id="ARBA00023033"/>
    </source>
</evidence>
<gene>
    <name evidence="12" type="ORF">M8C21_009809</name>
</gene>
<reference evidence="12" key="1">
    <citation type="submission" date="2022-06" db="EMBL/GenBank/DDBJ databases">
        <title>Uncovering the hologenomic basis of an extraordinary plant invasion.</title>
        <authorList>
            <person name="Bieker V.C."/>
            <person name="Martin M.D."/>
            <person name="Gilbert T."/>
            <person name="Hodgins K."/>
            <person name="Battlay P."/>
            <person name="Petersen B."/>
            <person name="Wilson J."/>
        </authorList>
    </citation>
    <scope>NUCLEOTIDE SEQUENCE</scope>
    <source>
        <strain evidence="12">AA19_3_7</strain>
        <tissue evidence="12">Leaf</tissue>
    </source>
</reference>
<organism evidence="12 13">
    <name type="scientific">Ambrosia artemisiifolia</name>
    <name type="common">Common ragweed</name>
    <dbReference type="NCBI Taxonomy" id="4212"/>
    <lineage>
        <taxon>Eukaryota</taxon>
        <taxon>Viridiplantae</taxon>
        <taxon>Streptophyta</taxon>
        <taxon>Embryophyta</taxon>
        <taxon>Tracheophyta</taxon>
        <taxon>Spermatophyta</taxon>
        <taxon>Magnoliopsida</taxon>
        <taxon>eudicotyledons</taxon>
        <taxon>Gunneridae</taxon>
        <taxon>Pentapetalae</taxon>
        <taxon>asterids</taxon>
        <taxon>campanulids</taxon>
        <taxon>Asterales</taxon>
        <taxon>Asteraceae</taxon>
        <taxon>Asteroideae</taxon>
        <taxon>Heliantheae alliance</taxon>
        <taxon>Heliantheae</taxon>
        <taxon>Ambrosia</taxon>
    </lineage>
</organism>
<name>A0AAD5GQJ9_AMBAR</name>
<dbReference type="PANTHER" id="PTHR47953:SF16">
    <property type="entry name" value="CYTOCHROME P450 71D8"/>
    <property type="match status" value="1"/>
</dbReference>
<comment type="caution">
    <text evidence="12">The sequence shown here is derived from an EMBL/GenBank/DDBJ whole genome shotgun (WGS) entry which is preliminary data.</text>
</comment>
<dbReference type="InterPro" id="IPR017972">
    <property type="entry name" value="Cyt_P450_CS"/>
</dbReference>
<dbReference type="GO" id="GO:0005506">
    <property type="term" value="F:iron ion binding"/>
    <property type="evidence" value="ECO:0007669"/>
    <property type="project" value="InterPro"/>
</dbReference>
<keyword evidence="4 10" id="KW-0479">Metal-binding</keyword>
<evidence type="ECO:0000313" key="12">
    <source>
        <dbReference type="EMBL" id="KAI7748946.1"/>
    </source>
</evidence>
<evidence type="ECO:0000256" key="9">
    <source>
        <dbReference type="ARBA" id="ARBA00023180"/>
    </source>
</evidence>
<dbReference type="InterPro" id="IPR002401">
    <property type="entry name" value="Cyt_P450_E_grp-I"/>
</dbReference>
<dbReference type="Proteomes" id="UP001206925">
    <property type="component" value="Unassembled WGS sequence"/>
</dbReference>
<dbReference type="GO" id="GO:0016705">
    <property type="term" value="F:oxidoreductase activity, acting on paired donors, with incorporation or reduction of molecular oxygen"/>
    <property type="evidence" value="ECO:0007669"/>
    <property type="project" value="InterPro"/>
</dbReference>
<dbReference type="InterPro" id="IPR001128">
    <property type="entry name" value="Cyt_P450"/>
</dbReference>
<evidence type="ECO:0000256" key="1">
    <source>
        <dbReference type="ARBA" id="ARBA00004606"/>
    </source>
</evidence>
<dbReference type="GO" id="GO:0051762">
    <property type="term" value="P:sesquiterpene biosynthetic process"/>
    <property type="evidence" value="ECO:0007669"/>
    <property type="project" value="UniProtKB-ARBA"/>
</dbReference>
<dbReference type="SUPFAM" id="SSF48264">
    <property type="entry name" value="Cytochrome P450"/>
    <property type="match status" value="1"/>
</dbReference>
<proteinExistence type="inferred from homology"/>
<sequence>MHHLLGAQPHHALRHLAKKLGPILYLQLGEVSTIVISSPSYAKEIMKTHDLSFANRPKFLSVEILSYNYKDIAFAPYGDYWREMRKLSVLELLSSKKVNSFQHIREQESWNLVESIAMHGSNPIDLTIKIFTMVNTITSRVSIGSKYKDQARFIALIKESVTLINGFDVSDLFPSMKTLHVITGIRKKLLRVHKDIDEILDNIIYDAQRRRSGAQGKHASEALIDVLLRLKDEDDGGQQFSLNYSNIKALIIDMFVAGTDTSSVTIEWALSELIKNPREMKKVQNEIRYALKGKERIQESDIQELKYLKLVIRETLRLHPPLPFLLPRECREACEIGGYRIPLHAKIIINVWKIGRDPDCWNDPDNFIPERFSESSYDMDKIDFGHLPFGAGRRMCPGMSLGMANVELPLAVLLYHFNWDLPNGATSKDLDMSESFGAAVTRKNHLLLVPRPHNPK</sequence>
<evidence type="ECO:0000256" key="10">
    <source>
        <dbReference type="PIRSR" id="PIRSR602401-1"/>
    </source>
</evidence>
<dbReference type="GO" id="GO:0004497">
    <property type="term" value="F:monooxygenase activity"/>
    <property type="evidence" value="ECO:0007669"/>
    <property type="project" value="UniProtKB-KW"/>
</dbReference>
<keyword evidence="9" id="KW-0325">Glycoprotein</keyword>
<dbReference type="PROSITE" id="PS00086">
    <property type="entry name" value="CYTOCHROME_P450"/>
    <property type="match status" value="1"/>
</dbReference>
<dbReference type="GO" id="GO:0016020">
    <property type="term" value="C:membrane"/>
    <property type="evidence" value="ECO:0007669"/>
    <property type="project" value="UniProtKB-SubCell"/>
</dbReference>
<dbReference type="PANTHER" id="PTHR47953">
    <property type="entry name" value="OS08G0105600 PROTEIN"/>
    <property type="match status" value="1"/>
</dbReference>
<keyword evidence="13" id="KW-1185">Reference proteome</keyword>
<evidence type="ECO:0000256" key="3">
    <source>
        <dbReference type="ARBA" id="ARBA00022617"/>
    </source>
</evidence>
<dbReference type="Gene3D" id="1.10.630.10">
    <property type="entry name" value="Cytochrome P450"/>
    <property type="match status" value="1"/>
</dbReference>
<dbReference type="Pfam" id="PF00067">
    <property type="entry name" value="p450"/>
    <property type="match status" value="1"/>
</dbReference>
<keyword evidence="7 10" id="KW-0408">Iron</keyword>
<feature type="binding site" description="axial binding residue" evidence="10">
    <location>
        <position position="396"/>
    </location>
    <ligand>
        <name>heme</name>
        <dbReference type="ChEBI" id="CHEBI:30413"/>
    </ligand>
    <ligandPart>
        <name>Fe</name>
        <dbReference type="ChEBI" id="CHEBI:18248"/>
    </ligandPart>
</feature>
<comment type="cofactor">
    <cofactor evidence="10">
        <name>heme</name>
        <dbReference type="ChEBI" id="CHEBI:30413"/>
    </cofactor>
</comment>